<dbReference type="GO" id="GO:0005829">
    <property type="term" value="C:cytosol"/>
    <property type="evidence" value="ECO:0007669"/>
    <property type="project" value="TreeGrafter"/>
</dbReference>
<dbReference type="Ensembl" id="ENSBOBT00000007453.1">
    <property type="protein sequence ID" value="ENSBOBP00000007256.1"/>
    <property type="gene ID" value="ENSBOBG00000004803.1"/>
</dbReference>
<dbReference type="PANTHER" id="PTHR15434:SF2">
    <property type="entry name" value="HEAT SHOCK FACTOR 2-BINDING PROTEIN"/>
    <property type="match status" value="1"/>
</dbReference>
<reference evidence="2" key="2">
    <citation type="submission" date="2025-09" db="UniProtKB">
        <authorList>
            <consortium name="Ensembl"/>
        </authorList>
    </citation>
    <scope>IDENTIFICATION</scope>
</reference>
<evidence type="ECO:0000313" key="2">
    <source>
        <dbReference type="Ensembl" id="ENSBOBP00000007256.1"/>
    </source>
</evidence>
<organism evidence="2 3">
    <name type="scientific">Bubo bubo</name>
    <name type="common">Eurasian eagle-owl</name>
    <name type="synonym">Strix bubo</name>
    <dbReference type="NCBI Taxonomy" id="30461"/>
    <lineage>
        <taxon>Eukaryota</taxon>
        <taxon>Metazoa</taxon>
        <taxon>Chordata</taxon>
        <taxon>Craniata</taxon>
        <taxon>Vertebrata</taxon>
        <taxon>Euteleostomi</taxon>
        <taxon>Archelosauria</taxon>
        <taxon>Archosauria</taxon>
        <taxon>Dinosauria</taxon>
        <taxon>Saurischia</taxon>
        <taxon>Theropoda</taxon>
        <taxon>Coelurosauria</taxon>
        <taxon>Aves</taxon>
        <taxon>Neognathae</taxon>
        <taxon>Neoaves</taxon>
        <taxon>Telluraves</taxon>
        <taxon>Strigiformes</taxon>
        <taxon>Strigidae</taxon>
        <taxon>Bubo</taxon>
    </lineage>
</organism>
<accession>A0A8C0EMQ2</accession>
<dbReference type="AlphaFoldDB" id="A0A8C0EMQ2"/>
<dbReference type="InterPro" id="IPR039584">
    <property type="entry name" value="HSF2BP"/>
</dbReference>
<proteinExistence type="predicted"/>
<name>A0A8C0EMQ2_BUBBB</name>
<dbReference type="PANTHER" id="PTHR15434">
    <property type="entry name" value="HEAT SHOCK FACTOR 2-BINDING PROTEIN"/>
    <property type="match status" value="1"/>
</dbReference>
<feature type="coiled-coil region" evidence="1">
    <location>
        <begin position="57"/>
        <end position="116"/>
    </location>
</feature>
<sequence length="316" mass="35720">YFAHVSGKETCREAETKEEFVKVRRRDLERLTTEVMQLRDFLPKIVNGDILGTFQKLDAIESNMEKKEEEIEQLKMDCEHFRARLETAQADCMREKKEKLDLRQQLNEAKQQLLQQAEYCTEMGAAVCTLLWGVSSNEEAVKTILGGSKAVKFFTITAQTMESFVKSLSEDMKQQDLDSDENQFVLALAGIVTNVAALACGREFLVSSSRELLDTMMHLLGSMKPGLCTKFKVSLLTSIGFFPPLLLDPDTEVCLHALRLLQSVILEPEVLAKSASEMRDTLPFQRIIALSKSRNADLQALAKELLEDLKILEYEA</sequence>
<evidence type="ECO:0000256" key="1">
    <source>
        <dbReference type="SAM" id="Coils"/>
    </source>
</evidence>
<protein>
    <submittedName>
        <fullName evidence="2">Heat shock transcription factor 2 binding protein</fullName>
    </submittedName>
</protein>
<evidence type="ECO:0000313" key="3">
    <source>
        <dbReference type="Proteomes" id="UP000694567"/>
    </source>
</evidence>
<dbReference type="Proteomes" id="UP000694567">
    <property type="component" value="Unplaced"/>
</dbReference>
<reference evidence="2" key="1">
    <citation type="submission" date="2025-08" db="UniProtKB">
        <authorList>
            <consortium name="Ensembl"/>
        </authorList>
    </citation>
    <scope>IDENTIFICATION</scope>
</reference>
<keyword evidence="3" id="KW-1185">Reference proteome</keyword>
<keyword evidence="1" id="KW-0175">Coiled coil</keyword>